<keyword evidence="2 6" id="KW-0805">Transcription regulation</keyword>
<evidence type="ECO:0000259" key="8">
    <source>
        <dbReference type="Pfam" id="PF08281"/>
    </source>
</evidence>
<dbReference type="SUPFAM" id="SSF88946">
    <property type="entry name" value="Sigma2 domain of RNA polymerase sigma factors"/>
    <property type="match status" value="1"/>
</dbReference>
<dbReference type="InterPro" id="IPR007627">
    <property type="entry name" value="RNA_pol_sigma70_r2"/>
</dbReference>
<keyword evidence="3 6" id="KW-0731">Sigma factor</keyword>
<evidence type="ECO:0000256" key="1">
    <source>
        <dbReference type="ARBA" id="ARBA00010641"/>
    </source>
</evidence>
<dbReference type="InterPro" id="IPR039425">
    <property type="entry name" value="RNA_pol_sigma-70-like"/>
</dbReference>
<dbReference type="InterPro" id="IPR000838">
    <property type="entry name" value="RNA_pol_sigma70_ECF_CS"/>
</dbReference>
<evidence type="ECO:0000256" key="2">
    <source>
        <dbReference type="ARBA" id="ARBA00023015"/>
    </source>
</evidence>
<proteinExistence type="inferred from homology"/>
<dbReference type="PANTHER" id="PTHR43133">
    <property type="entry name" value="RNA POLYMERASE ECF-TYPE SIGMA FACTO"/>
    <property type="match status" value="1"/>
</dbReference>
<dbReference type="Pfam" id="PF08281">
    <property type="entry name" value="Sigma70_r4_2"/>
    <property type="match status" value="1"/>
</dbReference>
<feature type="domain" description="RNA polymerase sigma-70 region 2" evidence="7">
    <location>
        <begin position="24"/>
        <end position="90"/>
    </location>
</feature>
<dbReference type="Pfam" id="PF04542">
    <property type="entry name" value="Sigma70_r2"/>
    <property type="match status" value="1"/>
</dbReference>
<keyword evidence="10" id="KW-1185">Reference proteome</keyword>
<dbReference type="NCBIfam" id="TIGR02937">
    <property type="entry name" value="sigma70-ECF"/>
    <property type="match status" value="1"/>
</dbReference>
<gene>
    <name evidence="9" type="ORF">ACFSYC_02480</name>
</gene>
<feature type="domain" description="RNA polymerase sigma factor 70 region 4 type 2" evidence="8">
    <location>
        <begin position="123"/>
        <end position="171"/>
    </location>
</feature>
<dbReference type="Gene3D" id="1.10.1740.10">
    <property type="match status" value="1"/>
</dbReference>
<dbReference type="SUPFAM" id="SSF88659">
    <property type="entry name" value="Sigma3 and sigma4 domains of RNA polymerase sigma factors"/>
    <property type="match status" value="1"/>
</dbReference>
<organism evidence="9 10">
    <name type="scientific">Mucilaginibacter antarcticus</name>
    <dbReference type="NCBI Taxonomy" id="1855725"/>
    <lineage>
        <taxon>Bacteria</taxon>
        <taxon>Pseudomonadati</taxon>
        <taxon>Bacteroidota</taxon>
        <taxon>Sphingobacteriia</taxon>
        <taxon>Sphingobacteriales</taxon>
        <taxon>Sphingobacteriaceae</taxon>
        <taxon>Mucilaginibacter</taxon>
    </lineage>
</organism>
<dbReference type="PANTHER" id="PTHR43133:SF8">
    <property type="entry name" value="RNA POLYMERASE SIGMA FACTOR HI_1459-RELATED"/>
    <property type="match status" value="1"/>
</dbReference>
<dbReference type="InterPro" id="IPR036388">
    <property type="entry name" value="WH-like_DNA-bd_sf"/>
</dbReference>
<protein>
    <recommendedName>
        <fullName evidence="6">RNA polymerase sigma factor</fullName>
    </recommendedName>
</protein>
<dbReference type="PROSITE" id="PS01063">
    <property type="entry name" value="SIGMA70_ECF"/>
    <property type="match status" value="1"/>
</dbReference>
<reference evidence="10" key="1">
    <citation type="journal article" date="2019" name="Int. J. Syst. Evol. Microbiol.">
        <title>The Global Catalogue of Microorganisms (GCM) 10K type strain sequencing project: providing services to taxonomists for standard genome sequencing and annotation.</title>
        <authorList>
            <consortium name="The Broad Institute Genomics Platform"/>
            <consortium name="The Broad Institute Genome Sequencing Center for Infectious Disease"/>
            <person name="Wu L."/>
            <person name="Ma J."/>
        </authorList>
    </citation>
    <scope>NUCLEOTIDE SEQUENCE [LARGE SCALE GENOMIC DNA]</scope>
    <source>
        <strain evidence="10">KCTC 52232</strain>
    </source>
</reference>
<evidence type="ECO:0000256" key="5">
    <source>
        <dbReference type="ARBA" id="ARBA00023163"/>
    </source>
</evidence>
<accession>A0ABW5XKI5</accession>
<evidence type="ECO:0000313" key="9">
    <source>
        <dbReference type="EMBL" id="MFD2863543.1"/>
    </source>
</evidence>
<keyword evidence="5 6" id="KW-0804">Transcription</keyword>
<evidence type="ECO:0000313" key="10">
    <source>
        <dbReference type="Proteomes" id="UP001597601"/>
    </source>
</evidence>
<keyword evidence="4 6" id="KW-0238">DNA-binding</keyword>
<dbReference type="InterPro" id="IPR013325">
    <property type="entry name" value="RNA_pol_sigma_r2"/>
</dbReference>
<comment type="similarity">
    <text evidence="1 6">Belongs to the sigma-70 factor family. ECF subfamily.</text>
</comment>
<sequence>MEQPDDLYYLAKINNGSQAAFAFLVDKYKDMVYSIAIKILRDTDEAQDIAQDSFIKAYQQIGAFQGRSKFSTWLYTITYRTAITRLKQNKVEIVTLGDDIDAIADHLPGQIDLLQSKQVKHYVKMAIDKLPQIDALLVTLYYINDLPIKEIEEITGLSKPNIKIKLFRARKVLESDLKFLMDNEQGANNESK</sequence>
<evidence type="ECO:0000256" key="3">
    <source>
        <dbReference type="ARBA" id="ARBA00023082"/>
    </source>
</evidence>
<dbReference type="InterPro" id="IPR014284">
    <property type="entry name" value="RNA_pol_sigma-70_dom"/>
</dbReference>
<name>A0ABW5XKI5_9SPHI</name>
<dbReference type="RefSeq" id="WP_377123168.1">
    <property type="nucleotide sequence ID" value="NZ_JBHUON010000002.1"/>
</dbReference>
<dbReference type="Gene3D" id="1.10.10.10">
    <property type="entry name" value="Winged helix-like DNA-binding domain superfamily/Winged helix DNA-binding domain"/>
    <property type="match status" value="1"/>
</dbReference>
<dbReference type="Proteomes" id="UP001597601">
    <property type="component" value="Unassembled WGS sequence"/>
</dbReference>
<comment type="caution">
    <text evidence="9">The sequence shown here is derived from an EMBL/GenBank/DDBJ whole genome shotgun (WGS) entry which is preliminary data.</text>
</comment>
<evidence type="ECO:0000256" key="4">
    <source>
        <dbReference type="ARBA" id="ARBA00023125"/>
    </source>
</evidence>
<dbReference type="InterPro" id="IPR013324">
    <property type="entry name" value="RNA_pol_sigma_r3/r4-like"/>
</dbReference>
<evidence type="ECO:0000259" key="7">
    <source>
        <dbReference type="Pfam" id="PF04542"/>
    </source>
</evidence>
<evidence type="ECO:0000256" key="6">
    <source>
        <dbReference type="RuleBase" id="RU000716"/>
    </source>
</evidence>
<dbReference type="InterPro" id="IPR013249">
    <property type="entry name" value="RNA_pol_sigma70_r4_t2"/>
</dbReference>
<dbReference type="EMBL" id="JBHUON010000002">
    <property type="protein sequence ID" value="MFD2863543.1"/>
    <property type="molecule type" value="Genomic_DNA"/>
</dbReference>